<dbReference type="SUPFAM" id="SSF47413">
    <property type="entry name" value="lambda repressor-like DNA-binding domains"/>
    <property type="match status" value="1"/>
</dbReference>
<dbReference type="EMBL" id="JAALLS010000023">
    <property type="protein sequence ID" value="NGP89662.1"/>
    <property type="molecule type" value="Genomic_DNA"/>
</dbReference>
<reference evidence="1 2" key="1">
    <citation type="submission" date="2020-02" db="EMBL/GenBank/DDBJ databases">
        <title>Aliifodinibius halophilus 2W32, complete genome.</title>
        <authorList>
            <person name="Li Y."/>
            <person name="Wu S."/>
        </authorList>
    </citation>
    <scope>NUCLEOTIDE SEQUENCE [LARGE SCALE GENOMIC DNA]</scope>
    <source>
        <strain evidence="1 2">2W32</strain>
    </source>
</reference>
<proteinExistence type="predicted"/>
<dbReference type="Gene3D" id="1.10.260.40">
    <property type="entry name" value="lambda repressor-like DNA-binding domains"/>
    <property type="match status" value="1"/>
</dbReference>
<evidence type="ECO:0000313" key="2">
    <source>
        <dbReference type="Proteomes" id="UP000479132"/>
    </source>
</evidence>
<protein>
    <recommendedName>
        <fullName evidence="3">Helix-turn-helix transcriptional regulator</fullName>
    </recommendedName>
</protein>
<keyword evidence="2" id="KW-1185">Reference proteome</keyword>
<comment type="caution">
    <text evidence="1">The sequence shown here is derived from an EMBL/GenBank/DDBJ whole genome shotgun (WGS) entry which is preliminary data.</text>
</comment>
<gene>
    <name evidence="1" type="ORF">G3569_14985</name>
</gene>
<accession>A0A6M1THS6</accession>
<dbReference type="AlphaFoldDB" id="A0A6M1THS6"/>
<evidence type="ECO:0000313" key="1">
    <source>
        <dbReference type="EMBL" id="NGP89662.1"/>
    </source>
</evidence>
<dbReference type="InterPro" id="IPR010982">
    <property type="entry name" value="Lambda_DNA-bd_dom_sf"/>
</dbReference>
<dbReference type="RefSeq" id="WP_165270646.1">
    <property type="nucleotide sequence ID" value="NZ_JAALLS010000023.1"/>
</dbReference>
<organism evidence="1 2">
    <name type="scientific">Fodinibius halophilus</name>
    <dbReference type="NCBI Taxonomy" id="1736908"/>
    <lineage>
        <taxon>Bacteria</taxon>
        <taxon>Pseudomonadati</taxon>
        <taxon>Balneolota</taxon>
        <taxon>Balneolia</taxon>
        <taxon>Balneolales</taxon>
        <taxon>Balneolaceae</taxon>
        <taxon>Fodinibius</taxon>
    </lineage>
</organism>
<evidence type="ECO:0008006" key="3">
    <source>
        <dbReference type="Google" id="ProtNLM"/>
    </source>
</evidence>
<dbReference type="Proteomes" id="UP000479132">
    <property type="component" value="Unassembled WGS sequence"/>
</dbReference>
<dbReference type="GO" id="GO:0003677">
    <property type="term" value="F:DNA binding"/>
    <property type="evidence" value="ECO:0007669"/>
    <property type="project" value="InterPro"/>
</dbReference>
<sequence length="71" mass="8085">MRTKGGHLLKQYLETHNISAETFSRLSGMPLPEVKGILENRLSITDLRAHHLAVAFETDPQLWEEEQLVTS</sequence>
<name>A0A6M1THS6_9BACT</name>